<dbReference type="AlphaFoldDB" id="A0A7K3LKJ8"/>
<name>A0A7K3LKJ8_9ACTN</name>
<dbReference type="GO" id="GO:0003824">
    <property type="term" value="F:catalytic activity"/>
    <property type="evidence" value="ECO:0007669"/>
    <property type="project" value="InterPro"/>
</dbReference>
<proteinExistence type="predicted"/>
<dbReference type="PANTHER" id="PTHR30212">
    <property type="entry name" value="PROTEIN YIIM"/>
    <property type="match status" value="1"/>
</dbReference>
<dbReference type="PANTHER" id="PTHR30212:SF2">
    <property type="entry name" value="PROTEIN YIIM"/>
    <property type="match status" value="1"/>
</dbReference>
<keyword evidence="3" id="KW-1185">Reference proteome</keyword>
<organism evidence="2 3">
    <name type="scientific">Gordonia desulfuricans</name>
    <dbReference type="NCBI Taxonomy" id="89051"/>
    <lineage>
        <taxon>Bacteria</taxon>
        <taxon>Bacillati</taxon>
        <taxon>Actinomycetota</taxon>
        <taxon>Actinomycetes</taxon>
        <taxon>Mycobacteriales</taxon>
        <taxon>Gordoniaceae</taxon>
        <taxon>Gordonia</taxon>
    </lineage>
</organism>
<protein>
    <submittedName>
        <fullName evidence="2">MOSC domain-containing protein</fullName>
    </submittedName>
</protein>
<evidence type="ECO:0000259" key="1">
    <source>
        <dbReference type="PROSITE" id="PS51340"/>
    </source>
</evidence>
<dbReference type="GO" id="GO:0030151">
    <property type="term" value="F:molybdenum ion binding"/>
    <property type="evidence" value="ECO:0007669"/>
    <property type="project" value="InterPro"/>
</dbReference>
<dbReference type="Proteomes" id="UP000466307">
    <property type="component" value="Unassembled WGS sequence"/>
</dbReference>
<reference evidence="2 3" key="1">
    <citation type="submission" date="2020-01" db="EMBL/GenBank/DDBJ databases">
        <title>Investigation of new actinobacteria for the biodesulphurisation of diesel fuel.</title>
        <authorList>
            <person name="Athi Narayanan S.M."/>
        </authorList>
    </citation>
    <scope>NUCLEOTIDE SEQUENCE [LARGE SCALE GENOMIC DNA]</scope>
    <source>
        <strain evidence="2 3">213E</strain>
    </source>
</reference>
<sequence length="208" mass="22595">MGRVLAVCVATDDVDLGAVGVSAIDKHPQPDRVVVGELGPVTDHVCDTKHHGGADQAVYAYDDAEARRWAGELGRELAYGWFGENLRIEGMPVTDAIVGERWAVGDDGLVLETTIPRIPCRTFAAWAEEPQWVKRFMQRGDSGAYLRVLTPGTVGAGDEVRVVHRPDHGVRVRDLIFGTSAADLRALLAGDDLPPKVRREATKHLARA</sequence>
<feature type="domain" description="MOSC" evidence="1">
    <location>
        <begin position="27"/>
        <end position="163"/>
    </location>
</feature>
<dbReference type="SUPFAM" id="SSF50800">
    <property type="entry name" value="PK beta-barrel domain-like"/>
    <property type="match status" value="1"/>
</dbReference>
<evidence type="ECO:0000313" key="3">
    <source>
        <dbReference type="Proteomes" id="UP000466307"/>
    </source>
</evidence>
<dbReference type="EMBL" id="JAADZU010000008">
    <property type="protein sequence ID" value="NDK88750.1"/>
    <property type="molecule type" value="Genomic_DNA"/>
</dbReference>
<dbReference type="RefSeq" id="WP_059035968.1">
    <property type="nucleotide sequence ID" value="NZ_JAADZU010000008.1"/>
</dbReference>
<dbReference type="PROSITE" id="PS51340">
    <property type="entry name" value="MOSC"/>
    <property type="match status" value="1"/>
</dbReference>
<dbReference type="InterPro" id="IPR052353">
    <property type="entry name" value="Benzoxazolinone_Detox_Enz"/>
</dbReference>
<comment type="caution">
    <text evidence="2">The sequence shown here is derived from an EMBL/GenBank/DDBJ whole genome shotgun (WGS) entry which is preliminary data.</text>
</comment>
<dbReference type="Gene3D" id="2.40.33.20">
    <property type="entry name" value="PK beta-barrel domain-like"/>
    <property type="match status" value="1"/>
</dbReference>
<dbReference type="InterPro" id="IPR005302">
    <property type="entry name" value="MoCF_Sase_C"/>
</dbReference>
<gene>
    <name evidence="2" type="ORF">GYA93_04015</name>
</gene>
<dbReference type="InterPro" id="IPR011037">
    <property type="entry name" value="Pyrv_Knase-like_insert_dom_sf"/>
</dbReference>
<dbReference type="GO" id="GO:0030170">
    <property type="term" value="F:pyridoxal phosphate binding"/>
    <property type="evidence" value="ECO:0007669"/>
    <property type="project" value="InterPro"/>
</dbReference>
<evidence type="ECO:0000313" key="2">
    <source>
        <dbReference type="EMBL" id="NDK88750.1"/>
    </source>
</evidence>
<dbReference type="Pfam" id="PF03473">
    <property type="entry name" value="MOSC"/>
    <property type="match status" value="1"/>
</dbReference>
<accession>A0A7K3LKJ8</accession>